<comment type="caution">
    <text evidence="3">The sequence shown here is derived from an EMBL/GenBank/DDBJ whole genome shotgun (WGS) entry which is preliminary data.</text>
</comment>
<dbReference type="PROSITE" id="PS52016">
    <property type="entry name" value="TONB_DEPENDENT_REC_3"/>
    <property type="match status" value="1"/>
</dbReference>
<reference evidence="3" key="1">
    <citation type="submission" date="2019-03" db="EMBL/GenBank/DDBJ databases">
        <title>Single cell metagenomics reveals metabolic interactions within the superorganism composed of flagellate Streblomastix strix and complex community of Bacteroidetes bacteria on its surface.</title>
        <authorList>
            <person name="Treitli S.C."/>
            <person name="Kolisko M."/>
            <person name="Husnik F."/>
            <person name="Keeling P."/>
            <person name="Hampl V."/>
        </authorList>
    </citation>
    <scope>NUCLEOTIDE SEQUENCE</scope>
    <source>
        <strain evidence="3">STM</strain>
    </source>
</reference>
<dbReference type="PANTHER" id="PTHR30069:SF29">
    <property type="entry name" value="HEMOGLOBIN AND HEMOGLOBIN-HAPTOGLOBIN-BINDING PROTEIN 1-RELATED"/>
    <property type="match status" value="1"/>
</dbReference>
<dbReference type="PANTHER" id="PTHR30069">
    <property type="entry name" value="TONB-DEPENDENT OUTER MEMBRANE RECEPTOR"/>
    <property type="match status" value="1"/>
</dbReference>
<evidence type="ECO:0000259" key="2">
    <source>
        <dbReference type="Pfam" id="PF07715"/>
    </source>
</evidence>
<evidence type="ECO:0000313" key="3">
    <source>
        <dbReference type="EMBL" id="KAA6347269.1"/>
    </source>
</evidence>
<dbReference type="SUPFAM" id="SSF56935">
    <property type="entry name" value="Porins"/>
    <property type="match status" value="1"/>
</dbReference>
<organism evidence="3">
    <name type="scientific">termite gut metagenome</name>
    <dbReference type="NCBI Taxonomy" id="433724"/>
    <lineage>
        <taxon>unclassified sequences</taxon>
        <taxon>metagenomes</taxon>
        <taxon>organismal metagenomes</taxon>
    </lineage>
</organism>
<proteinExistence type="predicted"/>
<dbReference type="InterPro" id="IPR037066">
    <property type="entry name" value="Plug_dom_sf"/>
</dbReference>
<dbReference type="Gene3D" id="2.170.130.10">
    <property type="entry name" value="TonB-dependent receptor, plug domain"/>
    <property type="match status" value="1"/>
</dbReference>
<protein>
    <submittedName>
        <fullName evidence="3">TonB-dependent receptor SusC</fullName>
    </submittedName>
</protein>
<gene>
    <name evidence="3" type="ORF">EZS27_005236</name>
</gene>
<name>A0A5J4SM68_9ZZZZ</name>
<accession>A0A5J4SM68</accession>
<dbReference type="AlphaFoldDB" id="A0A5J4SM68"/>
<feature type="domain" description="TonB-dependent receptor plug" evidence="2">
    <location>
        <begin position="686"/>
        <end position="771"/>
    </location>
</feature>
<dbReference type="GO" id="GO:0009279">
    <property type="term" value="C:cell outer membrane"/>
    <property type="evidence" value="ECO:0007669"/>
    <property type="project" value="TreeGrafter"/>
</dbReference>
<sequence>MKYAVFILLAILFPVSFYAQQDGIVSPDSIVSSFNKQINAYPMEKIHVQTDKSYYLGGEDVWFRVFLVEALSHRPDTTSRYVYAELIDPLDALICRVKIRPVEGAYHGYMSLPEDIAEGTYQLRFYTRFMEGQGEDYFFKRKIMVGDPLSALYYTKATFTYDEKKRIKAELQFIDTENQTPIISEKIQILDEKQKIKTLHPDEDGMIRLTLEPPKKGKISVLYVKYDYKGKFHKEYIPIEIANDDFDVSFLPEGGQLPSGLHNRIAFKAINSSGLGENISGIIVGEKGDTIDTFVSQHMGMGSFSLFTVTGEKNFALCKNDKGVERKFELPAALDSVVALKVNNLDDRINISLAQSAGFTFPEPLYLIVHCRGFVLNASRWDDTKEFISINKTDFPSSVFQILLTDSKLTPVSERLIFVINENDLAQLSFTTDKTDYKKRDSVFAQINIRNGEQQALTGNFSLSVTSDRDVLPDTTVNVLSTLLLTSELKGYIESPAYYFIGRNHTKMYHLDVLMLTQGWRRYDVSSILKGNIQTPQSYLELGPTLSGMVKGGLLMTNPAANYPVSIISMEQALFGQTITDNKGRFVFNIPEFRDSIRFVVQATTPKNGSRVELLLDSATYPKSRFTLPQTQMGNRNVFEKYLSKADDKFIQENGMHTIYLDEVVVTATQNRMKRGKSPYSSPFNTLITAEEIEKRHPYNLLSLLATIGGVVVSGDKVSIRNNGEPLILVDGVQLENDYLSMFEVDDLDEIEIVKDGAQSVIFGPRGANGVIILTTKRGFNQALRKVEKFNIKSIMPFGYQSPKEFYSPVYATPEELSNNVPDLRTTIYWNPNVKIVGGKASANFYTADDATTYSVIIEGITDDGKLIYAKETIARTK</sequence>
<keyword evidence="1" id="KW-0732">Signal</keyword>
<dbReference type="GO" id="GO:0044718">
    <property type="term" value="P:siderophore transmembrane transport"/>
    <property type="evidence" value="ECO:0007669"/>
    <property type="project" value="TreeGrafter"/>
</dbReference>
<dbReference type="Pfam" id="PF07715">
    <property type="entry name" value="Plug"/>
    <property type="match status" value="1"/>
</dbReference>
<dbReference type="InterPro" id="IPR039426">
    <property type="entry name" value="TonB-dep_rcpt-like"/>
</dbReference>
<evidence type="ECO:0000256" key="1">
    <source>
        <dbReference type="ARBA" id="ARBA00022729"/>
    </source>
</evidence>
<keyword evidence="3" id="KW-0675">Receptor</keyword>
<dbReference type="Gene3D" id="2.60.40.1930">
    <property type="match status" value="1"/>
</dbReference>
<dbReference type="InterPro" id="IPR012910">
    <property type="entry name" value="Plug_dom"/>
</dbReference>
<dbReference type="GO" id="GO:0015344">
    <property type="term" value="F:siderophore uptake transmembrane transporter activity"/>
    <property type="evidence" value="ECO:0007669"/>
    <property type="project" value="TreeGrafter"/>
</dbReference>
<dbReference type="EMBL" id="SNRY01000101">
    <property type="protein sequence ID" value="KAA6347269.1"/>
    <property type="molecule type" value="Genomic_DNA"/>
</dbReference>